<name>A0A0E9SBT9_ANGAN</name>
<evidence type="ECO:0000313" key="1">
    <source>
        <dbReference type="EMBL" id="JAH38165.1"/>
    </source>
</evidence>
<accession>A0A0E9SBT9</accession>
<organism evidence="1">
    <name type="scientific">Anguilla anguilla</name>
    <name type="common">European freshwater eel</name>
    <name type="synonym">Muraena anguilla</name>
    <dbReference type="NCBI Taxonomy" id="7936"/>
    <lineage>
        <taxon>Eukaryota</taxon>
        <taxon>Metazoa</taxon>
        <taxon>Chordata</taxon>
        <taxon>Craniata</taxon>
        <taxon>Vertebrata</taxon>
        <taxon>Euteleostomi</taxon>
        <taxon>Actinopterygii</taxon>
        <taxon>Neopterygii</taxon>
        <taxon>Teleostei</taxon>
        <taxon>Anguilliformes</taxon>
        <taxon>Anguillidae</taxon>
        <taxon>Anguilla</taxon>
    </lineage>
</organism>
<reference evidence="1" key="1">
    <citation type="submission" date="2014-11" db="EMBL/GenBank/DDBJ databases">
        <authorList>
            <person name="Amaro Gonzalez C."/>
        </authorList>
    </citation>
    <scope>NUCLEOTIDE SEQUENCE</scope>
</reference>
<protein>
    <submittedName>
        <fullName evidence="1">Uncharacterized protein</fullName>
    </submittedName>
</protein>
<reference evidence="1" key="2">
    <citation type="journal article" date="2015" name="Fish Shellfish Immunol.">
        <title>Early steps in the European eel (Anguilla anguilla)-Vibrio vulnificus interaction in the gills: Role of the RtxA13 toxin.</title>
        <authorList>
            <person name="Callol A."/>
            <person name="Pajuelo D."/>
            <person name="Ebbesson L."/>
            <person name="Teles M."/>
            <person name="MacKenzie S."/>
            <person name="Amaro C."/>
        </authorList>
    </citation>
    <scope>NUCLEOTIDE SEQUENCE</scope>
</reference>
<sequence length="41" mass="4842">MYALFYFNVSHTIFVWSKAIILNLTCIVRQSAAAWRLYCNI</sequence>
<proteinExistence type="predicted"/>
<dbReference type="AlphaFoldDB" id="A0A0E9SBT9"/>
<dbReference type="EMBL" id="GBXM01070412">
    <property type="protein sequence ID" value="JAH38165.1"/>
    <property type="molecule type" value="Transcribed_RNA"/>
</dbReference>